<dbReference type="EMBL" id="FLMQ01000045">
    <property type="protein sequence ID" value="SBP86942.1"/>
    <property type="molecule type" value="Genomic_DNA"/>
</dbReference>
<protein>
    <submittedName>
        <fullName evidence="1">Uncharacterized protein</fullName>
    </submittedName>
</protein>
<dbReference type="AlphaFoldDB" id="A0A238D112"/>
<dbReference type="Proteomes" id="UP000214566">
    <property type="component" value="Unassembled WGS sequence"/>
</dbReference>
<proteinExistence type="predicted"/>
<gene>
    <name evidence="1" type="ORF">THIARS_50190</name>
</gene>
<accession>A0A238D112</accession>
<evidence type="ECO:0000313" key="1">
    <source>
        <dbReference type="EMBL" id="SBP86942.1"/>
    </source>
</evidence>
<name>A0A238D112_THIDL</name>
<organism evidence="1 2">
    <name type="scientific">Thiomonas delicata</name>
    <name type="common">Thiomonas cuprina</name>
    <dbReference type="NCBI Taxonomy" id="364030"/>
    <lineage>
        <taxon>Bacteria</taxon>
        <taxon>Pseudomonadati</taxon>
        <taxon>Pseudomonadota</taxon>
        <taxon>Betaproteobacteria</taxon>
        <taxon>Burkholderiales</taxon>
        <taxon>Thiomonas</taxon>
    </lineage>
</organism>
<reference evidence="1 2" key="1">
    <citation type="submission" date="2016-06" db="EMBL/GenBank/DDBJ databases">
        <authorList>
            <person name="Kjaerup R.B."/>
            <person name="Dalgaard T.S."/>
            <person name="Juul-Madsen H.R."/>
        </authorList>
    </citation>
    <scope>NUCLEOTIDE SEQUENCE [LARGE SCALE GENOMIC DNA]</scope>
    <source>
        <strain evidence="1 2">DSM 16361</strain>
    </source>
</reference>
<evidence type="ECO:0000313" key="2">
    <source>
        <dbReference type="Proteomes" id="UP000214566"/>
    </source>
</evidence>
<sequence>MFEQGYDVRILCAICSRNVPSGNVTMAALSADMLESLREPGTSRISPSKLAALLDMQQQDLALLAGVHRNTVRLHPESPRLQAALRDLVRLLSAASAVQPDLQRLIFFIKNEPVPAFSYKTLLQVVQEARTDDAIAYLESVASGFVG</sequence>
<keyword evidence="2" id="KW-1185">Reference proteome</keyword>